<name>A0AAW8LV75_AGRTU</name>
<organism evidence="1 2">
    <name type="scientific">Agrobacterium tumefaciens</name>
    <dbReference type="NCBI Taxonomy" id="358"/>
    <lineage>
        <taxon>Bacteria</taxon>
        <taxon>Pseudomonadati</taxon>
        <taxon>Pseudomonadota</taxon>
        <taxon>Alphaproteobacteria</taxon>
        <taxon>Hyphomicrobiales</taxon>
        <taxon>Rhizobiaceae</taxon>
        <taxon>Rhizobium/Agrobacterium group</taxon>
        <taxon>Agrobacterium</taxon>
        <taxon>Agrobacterium tumefaciens complex</taxon>
    </lineage>
</organism>
<proteinExistence type="predicted"/>
<comment type="caution">
    <text evidence="1">The sequence shown here is derived from an EMBL/GenBank/DDBJ whole genome shotgun (WGS) entry which is preliminary data.</text>
</comment>
<sequence length="342" mass="37798">MLTAEKSITPNPARALYENFMTGEYGKKWDDLPAGVKKRWADALAAGVIAMTSVRIEPVEDFDTEALRAASLQPGTIAVLPEPTDIIFSDGEPYAAITVDYLGCEYLSRDVENIEKIAAAGTKGPTEVVYLFRGARSKGHSPKPVEPLALPYKNWRGEISTRKILPIRLEFGATEWHPEPQWLLIAIDVEKNVERSFALKDFNPPTPASPVTSKAVEIVTSMIKKSKDDLFERRQWGGPTIGAEQIEHRILAYENVIAVLSAQVQDVAGWLPADQAPRGTVGLIRHRSGQIDYVYKTNNGEPFLETWRYAGTANHGQQAPWPEYYLPMSALPAAPAKQEGGE</sequence>
<reference evidence="1" key="1">
    <citation type="submission" date="2023-07" db="EMBL/GenBank/DDBJ databases">
        <title>Sorghum-associated microbial communities from plants grown in Nebraska, USA.</title>
        <authorList>
            <person name="Schachtman D."/>
        </authorList>
    </citation>
    <scope>NUCLEOTIDE SEQUENCE</scope>
    <source>
        <strain evidence="1">1457</strain>
    </source>
</reference>
<dbReference type="RefSeq" id="WP_309955428.1">
    <property type="nucleotide sequence ID" value="NZ_JAVDSW010000002.1"/>
</dbReference>
<gene>
    <name evidence="1" type="ORF">J2W61_002810</name>
</gene>
<dbReference type="AlphaFoldDB" id="A0AAW8LV75"/>
<accession>A0AAW8LV75</accession>
<dbReference type="EMBL" id="JAVDSW010000002">
    <property type="protein sequence ID" value="MDR6702945.1"/>
    <property type="molecule type" value="Genomic_DNA"/>
</dbReference>
<evidence type="ECO:0000313" key="2">
    <source>
        <dbReference type="Proteomes" id="UP001265315"/>
    </source>
</evidence>
<evidence type="ECO:0000313" key="1">
    <source>
        <dbReference type="EMBL" id="MDR6702945.1"/>
    </source>
</evidence>
<protein>
    <submittedName>
        <fullName evidence="1">Uncharacterized protein</fullName>
    </submittedName>
</protein>
<dbReference type="Proteomes" id="UP001265315">
    <property type="component" value="Unassembled WGS sequence"/>
</dbReference>